<proteinExistence type="predicted"/>
<protein>
    <submittedName>
        <fullName evidence="1">Uncharacterized protein</fullName>
    </submittedName>
</protein>
<reference evidence="1" key="1">
    <citation type="submission" date="2021-01" db="EMBL/GenBank/DDBJ databases">
        <authorList>
            <person name="Corre E."/>
            <person name="Pelletier E."/>
            <person name="Niang G."/>
            <person name="Scheremetjew M."/>
            <person name="Finn R."/>
            <person name="Kale V."/>
            <person name="Holt S."/>
            <person name="Cochrane G."/>
            <person name="Meng A."/>
            <person name="Brown T."/>
            <person name="Cohen L."/>
        </authorList>
    </citation>
    <scope>NUCLEOTIDE SEQUENCE</scope>
    <source>
        <strain evidence="1">RCC1130</strain>
    </source>
</reference>
<name>A0A7S0NRQ8_9EUKA</name>
<evidence type="ECO:0000313" key="1">
    <source>
        <dbReference type="EMBL" id="CAD8529280.1"/>
    </source>
</evidence>
<dbReference type="AlphaFoldDB" id="A0A7S0NRQ8"/>
<accession>A0A7S0NRQ8</accession>
<dbReference type="EMBL" id="HBER01009121">
    <property type="protein sequence ID" value="CAD8529280.1"/>
    <property type="molecule type" value="Transcribed_RNA"/>
</dbReference>
<sequence length="139" mass="15626">MVDGAMVHAMRVATPAGHAAAGWDGLVFATRHMHPRATTGVRDDGSNHFGIEMASVKGCNRWRRACVKRACAKVEDMHMHWLMHTGFLDDMDFLTTEKKISAHRELFMIHAGKLSMRGGLTLRLQNIDSLESRHQQPHL</sequence>
<organism evidence="1">
    <name type="scientific">Calcidiscus leptoporus</name>
    <dbReference type="NCBI Taxonomy" id="127549"/>
    <lineage>
        <taxon>Eukaryota</taxon>
        <taxon>Haptista</taxon>
        <taxon>Haptophyta</taxon>
        <taxon>Prymnesiophyceae</taxon>
        <taxon>Coccolithales</taxon>
        <taxon>Calcidiscaceae</taxon>
        <taxon>Calcidiscus</taxon>
    </lineage>
</organism>
<gene>
    <name evidence="1" type="ORF">CLEP1334_LOCUS4532</name>
</gene>